<evidence type="ECO:0000313" key="1">
    <source>
        <dbReference type="EMBL" id="BDT02983.1"/>
    </source>
</evidence>
<name>A0ABM8BTM1_9MOLU</name>
<organism evidence="1 2">
    <name type="scientific">Spiroplasma ixodetis</name>
    <dbReference type="NCBI Taxonomy" id="2141"/>
    <lineage>
        <taxon>Bacteria</taxon>
        <taxon>Bacillati</taxon>
        <taxon>Mycoplasmatota</taxon>
        <taxon>Mollicutes</taxon>
        <taxon>Entomoplasmatales</taxon>
        <taxon>Spiroplasmataceae</taxon>
        <taxon>Spiroplasma</taxon>
    </lineage>
</organism>
<dbReference type="EMBL" id="AP026933">
    <property type="protein sequence ID" value="BDT02983.1"/>
    <property type="molecule type" value="Genomic_DNA"/>
</dbReference>
<sequence length="246" mass="26921">MAGLEGYWAVRALVIDNEDNVYVGSDNGFVYKSDGVRSFEKIIIPGPKNWIWALTFDKNTETVYVGSNTGVCKISKNGSTSLMQGTNGDHIHSLAVGSDGSIYAGDDDRGIIYKTDKISQTFGICQQINDGHQIDSLVVDKDNTVFAGSWNGRLYKIKNGIYGVILETNPNHDVKGLVIDRDNNLFVGIDSNKVYKKIEDTDLCSELSGIKNTDDHIFALAVGPYDSIYAAGSQGILYTAKNFNKI</sequence>
<accession>A0ABM8BTM1</accession>
<dbReference type="Gene3D" id="2.130.10.10">
    <property type="entry name" value="YVTN repeat-like/Quinoprotein amine dehydrogenase"/>
    <property type="match status" value="2"/>
</dbReference>
<gene>
    <name evidence="1" type="ORF">SHM_06290</name>
</gene>
<dbReference type="SUPFAM" id="SSF101898">
    <property type="entry name" value="NHL repeat"/>
    <property type="match status" value="1"/>
</dbReference>
<evidence type="ECO:0000313" key="2">
    <source>
        <dbReference type="Proteomes" id="UP001163387"/>
    </source>
</evidence>
<dbReference type="InterPro" id="IPR015943">
    <property type="entry name" value="WD40/YVTN_repeat-like_dom_sf"/>
</dbReference>
<dbReference type="RefSeq" id="WP_281749153.1">
    <property type="nucleotide sequence ID" value="NZ_AP026933.1"/>
</dbReference>
<reference evidence="1 2" key="1">
    <citation type="journal article" date="2022" name="Front. Microbiol.">
        <title>Male-killing mechanisms vary between Spiroplasma species.</title>
        <authorList>
            <person name="Arai H."/>
            <person name="Inoue M."/>
            <person name="Kageyama D."/>
        </authorList>
    </citation>
    <scope>NUCLEOTIDE SEQUENCE [LARGE SCALE GENOMIC DNA]</scope>
    <source>
        <strain evidence="2">sHm</strain>
    </source>
</reference>
<proteinExistence type="predicted"/>
<keyword evidence="2" id="KW-1185">Reference proteome</keyword>
<dbReference type="Proteomes" id="UP001163387">
    <property type="component" value="Chromosome"/>
</dbReference>
<protein>
    <submittedName>
        <fullName evidence="1">Uncharacterized protein</fullName>
    </submittedName>
</protein>